<feature type="compositionally biased region" description="Basic and acidic residues" evidence="1">
    <location>
        <begin position="172"/>
        <end position="183"/>
    </location>
</feature>
<dbReference type="EMBL" id="CAJVPZ010011128">
    <property type="protein sequence ID" value="CAG8627001.1"/>
    <property type="molecule type" value="Genomic_DNA"/>
</dbReference>
<gene>
    <name evidence="2" type="ORF">RFULGI_LOCUS7576</name>
</gene>
<reference evidence="2" key="1">
    <citation type="submission" date="2021-06" db="EMBL/GenBank/DDBJ databases">
        <authorList>
            <person name="Kallberg Y."/>
            <person name="Tangrot J."/>
            <person name="Rosling A."/>
        </authorList>
    </citation>
    <scope>NUCLEOTIDE SEQUENCE</scope>
    <source>
        <strain evidence="2">IN212</strain>
    </source>
</reference>
<comment type="caution">
    <text evidence="2">The sequence shown here is derived from an EMBL/GenBank/DDBJ whole genome shotgun (WGS) entry which is preliminary data.</text>
</comment>
<dbReference type="AlphaFoldDB" id="A0A9N9D940"/>
<sequence length="183" mass="20906">MNNVYTLKDINKKSDASTISGRQLGIAYEQELEEKLNSALSSKAELRDLNGRLVAKFLLLQSTLQKLEKEKSFDYTYDYINQLNDVNTKLRSRITSERTLAQEALFSNKITILSLKSKISQLEFKLAHSIPCPSFLDSDTITEITDEQEDSDTITEITDEQEDSDTITEITDEQKDSKLPDWL</sequence>
<accession>A0A9N9D940</accession>
<feature type="region of interest" description="Disordered" evidence="1">
    <location>
        <begin position="146"/>
        <end position="183"/>
    </location>
</feature>
<proteinExistence type="predicted"/>
<feature type="compositionally biased region" description="Acidic residues" evidence="1">
    <location>
        <begin position="146"/>
        <end position="166"/>
    </location>
</feature>
<protein>
    <submittedName>
        <fullName evidence="2">8570_t:CDS:1</fullName>
    </submittedName>
</protein>
<name>A0A9N9D940_9GLOM</name>
<evidence type="ECO:0000313" key="2">
    <source>
        <dbReference type="EMBL" id="CAG8627001.1"/>
    </source>
</evidence>
<dbReference type="OrthoDB" id="2360311at2759"/>
<organism evidence="2 3">
    <name type="scientific">Racocetra fulgida</name>
    <dbReference type="NCBI Taxonomy" id="60492"/>
    <lineage>
        <taxon>Eukaryota</taxon>
        <taxon>Fungi</taxon>
        <taxon>Fungi incertae sedis</taxon>
        <taxon>Mucoromycota</taxon>
        <taxon>Glomeromycotina</taxon>
        <taxon>Glomeromycetes</taxon>
        <taxon>Diversisporales</taxon>
        <taxon>Gigasporaceae</taxon>
        <taxon>Racocetra</taxon>
    </lineage>
</organism>
<dbReference type="Proteomes" id="UP000789396">
    <property type="component" value="Unassembled WGS sequence"/>
</dbReference>
<evidence type="ECO:0000256" key="1">
    <source>
        <dbReference type="SAM" id="MobiDB-lite"/>
    </source>
</evidence>
<keyword evidence="3" id="KW-1185">Reference proteome</keyword>
<evidence type="ECO:0000313" key="3">
    <source>
        <dbReference type="Proteomes" id="UP000789396"/>
    </source>
</evidence>